<protein>
    <recommendedName>
        <fullName evidence="6">Probable hydrogen peroxide-inducible genes activator</fullName>
    </recommendedName>
</protein>
<evidence type="ECO:0000313" key="12">
    <source>
        <dbReference type="Proteomes" id="UP001241092"/>
    </source>
</evidence>
<dbReference type="AlphaFoldDB" id="A0AAI8TT35"/>
<dbReference type="InterPro" id="IPR036388">
    <property type="entry name" value="WH-like_DNA-bd_sf"/>
</dbReference>
<organism evidence="10 12">
    <name type="scientific">Mycolicibacterium mageritense</name>
    <name type="common">Mycobacterium mageritense</name>
    <dbReference type="NCBI Taxonomy" id="53462"/>
    <lineage>
        <taxon>Bacteria</taxon>
        <taxon>Bacillati</taxon>
        <taxon>Actinomycetota</taxon>
        <taxon>Actinomycetes</taxon>
        <taxon>Mycobacteriales</taxon>
        <taxon>Mycobacteriaceae</taxon>
        <taxon>Mycolicibacterium</taxon>
    </lineage>
</organism>
<proteinExistence type="inferred from homology"/>
<dbReference type="Gene3D" id="1.10.10.10">
    <property type="entry name" value="Winged helix-like DNA-binding domain superfamily/Winged helix DNA-binding domain"/>
    <property type="match status" value="1"/>
</dbReference>
<evidence type="ECO:0000256" key="4">
    <source>
        <dbReference type="ARBA" id="ARBA00023159"/>
    </source>
</evidence>
<evidence type="ECO:0000256" key="1">
    <source>
        <dbReference type="ARBA" id="ARBA00009437"/>
    </source>
</evidence>
<dbReference type="Proteomes" id="UP000465622">
    <property type="component" value="Chromosome"/>
</dbReference>
<dbReference type="EMBL" id="AP022567">
    <property type="protein sequence ID" value="BBX33041.1"/>
    <property type="molecule type" value="Genomic_DNA"/>
</dbReference>
<dbReference type="PRINTS" id="PR00039">
    <property type="entry name" value="HTHLYSR"/>
</dbReference>
<evidence type="ECO:0000256" key="7">
    <source>
        <dbReference type="ARBA" id="ARBA00056658"/>
    </source>
</evidence>
<keyword evidence="3" id="KW-0238">DNA-binding</keyword>
<keyword evidence="5" id="KW-0804">Transcription</keyword>
<comment type="function">
    <text evidence="7">Required for the induction the katG gene for catalase. Involved in the response to hydrogen peroxide.</text>
</comment>
<reference evidence="10" key="3">
    <citation type="submission" date="2023-03" db="EMBL/GenBank/DDBJ databases">
        <title>Draft genome sequence of a Mycolicibacterium mageritense strain H4_3_1 isolated from a hybrid biological-inorganic system reactor.</title>
        <authorList>
            <person name="Feng X."/>
            <person name="Kazama D."/>
            <person name="Sato K."/>
            <person name="Kobayashi H."/>
        </authorList>
    </citation>
    <scope>NUCLEOTIDE SEQUENCE</scope>
    <source>
        <strain evidence="10">H4_3_1</strain>
    </source>
</reference>
<dbReference type="Pfam" id="PF03466">
    <property type="entry name" value="LysR_substrate"/>
    <property type="match status" value="1"/>
</dbReference>
<dbReference type="PANTHER" id="PTHR30346:SF0">
    <property type="entry name" value="HCA OPERON TRANSCRIPTIONAL ACTIVATOR HCAR"/>
    <property type="match status" value="1"/>
</dbReference>
<name>A0AAI8TT35_MYCME</name>
<dbReference type="RefSeq" id="WP_036430360.1">
    <property type="nucleotide sequence ID" value="NZ_AP022567.1"/>
</dbReference>
<dbReference type="InterPro" id="IPR000847">
    <property type="entry name" value="LysR_HTH_N"/>
</dbReference>
<evidence type="ECO:0000256" key="6">
    <source>
        <dbReference type="ARBA" id="ARBA00040885"/>
    </source>
</evidence>
<gene>
    <name evidence="10" type="primary">hdfR_2</name>
    <name evidence="10" type="ORF">hbim_02270</name>
    <name evidence="9" type="ORF">MMAGJ_23230</name>
</gene>
<evidence type="ECO:0000256" key="2">
    <source>
        <dbReference type="ARBA" id="ARBA00023015"/>
    </source>
</evidence>
<keyword evidence="11" id="KW-1185">Reference proteome</keyword>
<dbReference type="Pfam" id="PF00126">
    <property type="entry name" value="HTH_1"/>
    <property type="match status" value="1"/>
</dbReference>
<accession>A0AAI8TT35</accession>
<dbReference type="GO" id="GO:0032993">
    <property type="term" value="C:protein-DNA complex"/>
    <property type="evidence" value="ECO:0007669"/>
    <property type="project" value="TreeGrafter"/>
</dbReference>
<dbReference type="InterPro" id="IPR036390">
    <property type="entry name" value="WH_DNA-bd_sf"/>
</dbReference>
<evidence type="ECO:0000313" key="10">
    <source>
        <dbReference type="EMBL" id="BDY28336.1"/>
    </source>
</evidence>
<dbReference type="GO" id="GO:0003677">
    <property type="term" value="F:DNA binding"/>
    <property type="evidence" value="ECO:0007669"/>
    <property type="project" value="UniProtKB-KW"/>
</dbReference>
<dbReference type="PANTHER" id="PTHR30346">
    <property type="entry name" value="TRANSCRIPTIONAL DUAL REGULATOR HCAR-RELATED"/>
    <property type="match status" value="1"/>
</dbReference>
<evidence type="ECO:0000313" key="11">
    <source>
        <dbReference type="Proteomes" id="UP000465622"/>
    </source>
</evidence>
<dbReference type="CDD" id="cd08412">
    <property type="entry name" value="PBP2_PAO1_like"/>
    <property type="match status" value="1"/>
</dbReference>
<keyword evidence="2" id="KW-0805">Transcription regulation</keyword>
<dbReference type="Proteomes" id="UP001241092">
    <property type="component" value="Chromosome"/>
</dbReference>
<dbReference type="FunFam" id="1.10.10.10:FF:000001">
    <property type="entry name" value="LysR family transcriptional regulator"/>
    <property type="match status" value="1"/>
</dbReference>
<reference evidence="9 11" key="1">
    <citation type="journal article" date="2019" name="Emerg. Microbes Infect.">
        <title>Comprehensive subspecies identification of 175 nontuberculous mycobacteria species based on 7547 genomic profiles.</title>
        <authorList>
            <person name="Matsumoto Y."/>
            <person name="Kinjo T."/>
            <person name="Motooka D."/>
            <person name="Nabeya D."/>
            <person name="Jung N."/>
            <person name="Uechi K."/>
            <person name="Horii T."/>
            <person name="Iida T."/>
            <person name="Fujita J."/>
            <person name="Nakamura S."/>
        </authorList>
    </citation>
    <scope>NUCLEOTIDE SEQUENCE [LARGE SCALE GENOMIC DNA]</scope>
    <source>
        <strain evidence="9 11">JCM 12375</strain>
    </source>
</reference>
<evidence type="ECO:0000313" key="9">
    <source>
        <dbReference type="EMBL" id="BBX33041.1"/>
    </source>
</evidence>
<sequence length="305" mass="33020">MRRRPDVTLTQLRYFVKAATYLSMTKAADELHIAQSAVSAAISQLEQQIGTQLFIRHRARGLALTAAGEDMLRDTRALLAHLDEVLDSASGSVDQVHGTVRLACFVTLTPFVLPRLLSDLAARHPDLEVEVIETSADAIRTVLRNGTAELALTYDLGLGAGIDAEPLGVAAPYVALPPEHRLATRKSIRLTELSDEPMVLLDLPDSRDYFESILAKAGVTPTIRYRSASYEAVRGLVARGHGFSILNQIPAHRGTYDGGEVSVVPIRDDLPGLPIVLARLQSVRSTARARAVADAARGIFTTRAD</sequence>
<dbReference type="GO" id="GO:0003700">
    <property type="term" value="F:DNA-binding transcription factor activity"/>
    <property type="evidence" value="ECO:0007669"/>
    <property type="project" value="InterPro"/>
</dbReference>
<evidence type="ECO:0000256" key="3">
    <source>
        <dbReference type="ARBA" id="ARBA00023125"/>
    </source>
</evidence>
<dbReference type="SUPFAM" id="SSF46785">
    <property type="entry name" value="Winged helix' DNA-binding domain"/>
    <property type="match status" value="1"/>
</dbReference>
<dbReference type="InterPro" id="IPR005119">
    <property type="entry name" value="LysR_subst-bd"/>
</dbReference>
<keyword evidence="4" id="KW-0010">Activator</keyword>
<comment type="similarity">
    <text evidence="1">Belongs to the LysR transcriptional regulatory family.</text>
</comment>
<reference evidence="9" key="2">
    <citation type="submission" date="2020-02" db="EMBL/GenBank/DDBJ databases">
        <authorList>
            <person name="Matsumoto Y."/>
            <person name="Motooka D."/>
            <person name="Nakamura S."/>
        </authorList>
    </citation>
    <scope>NUCLEOTIDE SEQUENCE</scope>
    <source>
        <strain evidence="9">JCM 12375</strain>
    </source>
</reference>
<evidence type="ECO:0000259" key="8">
    <source>
        <dbReference type="PROSITE" id="PS50931"/>
    </source>
</evidence>
<dbReference type="SUPFAM" id="SSF53850">
    <property type="entry name" value="Periplasmic binding protein-like II"/>
    <property type="match status" value="1"/>
</dbReference>
<evidence type="ECO:0000256" key="5">
    <source>
        <dbReference type="ARBA" id="ARBA00023163"/>
    </source>
</evidence>
<feature type="domain" description="HTH lysR-type" evidence="8">
    <location>
        <begin position="7"/>
        <end position="65"/>
    </location>
</feature>
<dbReference type="Gene3D" id="3.40.190.10">
    <property type="entry name" value="Periplasmic binding protein-like II"/>
    <property type="match status" value="2"/>
</dbReference>
<dbReference type="EMBL" id="AP027452">
    <property type="protein sequence ID" value="BDY28336.1"/>
    <property type="molecule type" value="Genomic_DNA"/>
</dbReference>
<dbReference type="PROSITE" id="PS50931">
    <property type="entry name" value="HTH_LYSR"/>
    <property type="match status" value="1"/>
</dbReference>